<dbReference type="InterPro" id="IPR050638">
    <property type="entry name" value="AA-Vitamin_Transporters"/>
</dbReference>
<evidence type="ECO:0000256" key="4">
    <source>
        <dbReference type="ARBA" id="ARBA00022692"/>
    </source>
</evidence>
<feature type="transmembrane region" description="Helical" evidence="7">
    <location>
        <begin position="124"/>
        <end position="142"/>
    </location>
</feature>
<sequence>MKKDPIINPYLAICIGVLSVSTSAVLVKLSSAPAPIIAGYRLLFTTLLMTPFILIYFRRDFIKIERRDLVFCLFAGVFLAFHFILWFESLNYTSVASSVVLVALQPIFAFIGTYIFFSEKLTLKAILGGSLAIGGSILISWGDFQISGMALFGDLLALLGAIAVTVYYLFGQNVRKRLHLMTYTFIVYGMATCTLLIYSLSLGYKLGPYPGQDWVYFILLALFPTLLGHTIFNWALKHVSTTVISMSILGEPIGASILAYFLLDEFIRAEQLVGGLIILIGIYLFLKRPRNKQSQQVIANPAKGLHHHE</sequence>
<feature type="transmembrane region" description="Helical" evidence="7">
    <location>
        <begin position="148"/>
        <end position="170"/>
    </location>
</feature>
<evidence type="ECO:0000256" key="7">
    <source>
        <dbReference type="SAM" id="Phobius"/>
    </source>
</evidence>
<evidence type="ECO:0000256" key="2">
    <source>
        <dbReference type="ARBA" id="ARBA00007362"/>
    </source>
</evidence>
<keyword evidence="10" id="KW-1185">Reference proteome</keyword>
<feature type="transmembrane region" description="Helical" evidence="7">
    <location>
        <begin position="38"/>
        <end position="57"/>
    </location>
</feature>
<proteinExistence type="inferred from homology"/>
<dbReference type="SUPFAM" id="SSF103481">
    <property type="entry name" value="Multidrug resistance efflux transporter EmrE"/>
    <property type="match status" value="2"/>
</dbReference>
<evidence type="ECO:0000256" key="5">
    <source>
        <dbReference type="ARBA" id="ARBA00022989"/>
    </source>
</evidence>
<dbReference type="InterPro" id="IPR000620">
    <property type="entry name" value="EamA_dom"/>
</dbReference>
<feature type="transmembrane region" description="Helical" evidence="7">
    <location>
        <begin position="214"/>
        <end position="236"/>
    </location>
</feature>
<dbReference type="PANTHER" id="PTHR32322:SF18">
    <property type="entry name" value="S-ADENOSYLMETHIONINE_S-ADENOSYLHOMOCYSTEINE TRANSPORTER"/>
    <property type="match status" value="1"/>
</dbReference>
<feature type="transmembrane region" description="Helical" evidence="7">
    <location>
        <begin position="182"/>
        <end position="202"/>
    </location>
</feature>
<organism evidence="9 10">
    <name type="scientific">Pseudalkalibacillus berkeleyi</name>
    <dbReference type="NCBI Taxonomy" id="1069813"/>
    <lineage>
        <taxon>Bacteria</taxon>
        <taxon>Bacillati</taxon>
        <taxon>Bacillota</taxon>
        <taxon>Bacilli</taxon>
        <taxon>Bacillales</taxon>
        <taxon>Fictibacillaceae</taxon>
        <taxon>Pseudalkalibacillus</taxon>
    </lineage>
</organism>
<feature type="transmembrane region" description="Helical" evidence="7">
    <location>
        <begin position="69"/>
        <end position="87"/>
    </location>
</feature>
<comment type="similarity">
    <text evidence="2">Belongs to the EamA transporter family.</text>
</comment>
<evidence type="ECO:0000256" key="6">
    <source>
        <dbReference type="ARBA" id="ARBA00023136"/>
    </source>
</evidence>
<gene>
    <name evidence="9" type="ORF">L2716_03275</name>
</gene>
<dbReference type="RefSeq" id="WP_236331741.1">
    <property type="nucleotide sequence ID" value="NZ_JAKIJS010000001.1"/>
</dbReference>
<keyword evidence="6 7" id="KW-0472">Membrane</keyword>
<dbReference type="Pfam" id="PF00892">
    <property type="entry name" value="EamA"/>
    <property type="match status" value="2"/>
</dbReference>
<reference evidence="9 10" key="1">
    <citation type="submission" date="2022-01" db="EMBL/GenBank/DDBJ databases">
        <title>Alkalihalobacillus sp. EGI L200015, a novel bacterium isolated from a salt lake sediment.</title>
        <authorList>
            <person name="Gao L."/>
            <person name="Fang B.-Z."/>
            <person name="Li W.-J."/>
        </authorList>
    </citation>
    <scope>NUCLEOTIDE SEQUENCE [LARGE SCALE GENOMIC DNA]</scope>
    <source>
        <strain evidence="9 10">KCTC 12718</strain>
    </source>
</reference>
<keyword evidence="5 7" id="KW-1133">Transmembrane helix</keyword>
<evidence type="ECO:0000256" key="1">
    <source>
        <dbReference type="ARBA" id="ARBA00004651"/>
    </source>
</evidence>
<feature type="transmembrane region" description="Helical" evidence="7">
    <location>
        <begin position="99"/>
        <end position="117"/>
    </location>
</feature>
<evidence type="ECO:0000313" key="9">
    <source>
        <dbReference type="EMBL" id="MCF6136736.1"/>
    </source>
</evidence>
<evidence type="ECO:0000313" key="10">
    <source>
        <dbReference type="Proteomes" id="UP001649381"/>
    </source>
</evidence>
<dbReference type="Proteomes" id="UP001649381">
    <property type="component" value="Unassembled WGS sequence"/>
</dbReference>
<accession>A0ABS9GYA9</accession>
<evidence type="ECO:0000259" key="8">
    <source>
        <dbReference type="Pfam" id="PF00892"/>
    </source>
</evidence>
<dbReference type="PANTHER" id="PTHR32322">
    <property type="entry name" value="INNER MEMBRANE TRANSPORTER"/>
    <property type="match status" value="1"/>
</dbReference>
<comment type="subcellular location">
    <subcellularLocation>
        <location evidence="1">Cell membrane</location>
        <topology evidence="1">Multi-pass membrane protein</topology>
    </subcellularLocation>
</comment>
<feature type="transmembrane region" description="Helical" evidence="7">
    <location>
        <begin position="243"/>
        <end position="263"/>
    </location>
</feature>
<keyword evidence="4 7" id="KW-0812">Transmembrane</keyword>
<keyword evidence="3" id="KW-1003">Cell membrane</keyword>
<feature type="domain" description="EamA" evidence="8">
    <location>
        <begin position="10"/>
        <end position="140"/>
    </location>
</feature>
<dbReference type="InterPro" id="IPR037185">
    <property type="entry name" value="EmrE-like"/>
</dbReference>
<feature type="domain" description="EamA" evidence="8">
    <location>
        <begin position="152"/>
        <end position="285"/>
    </location>
</feature>
<evidence type="ECO:0000256" key="3">
    <source>
        <dbReference type="ARBA" id="ARBA00022475"/>
    </source>
</evidence>
<feature type="transmembrane region" description="Helical" evidence="7">
    <location>
        <begin position="7"/>
        <end position="26"/>
    </location>
</feature>
<feature type="transmembrane region" description="Helical" evidence="7">
    <location>
        <begin position="269"/>
        <end position="286"/>
    </location>
</feature>
<comment type="caution">
    <text evidence="9">The sequence shown here is derived from an EMBL/GenBank/DDBJ whole genome shotgun (WGS) entry which is preliminary data.</text>
</comment>
<protein>
    <submittedName>
        <fullName evidence="9">DMT family transporter</fullName>
    </submittedName>
</protein>
<dbReference type="EMBL" id="JAKIJS010000001">
    <property type="protein sequence ID" value="MCF6136736.1"/>
    <property type="molecule type" value="Genomic_DNA"/>
</dbReference>
<name>A0ABS9GYA9_9BACL</name>